<evidence type="ECO:0000313" key="2">
    <source>
        <dbReference type="Proteomes" id="UP000288805"/>
    </source>
</evidence>
<proteinExistence type="predicted"/>
<evidence type="ECO:0000313" key="1">
    <source>
        <dbReference type="EMBL" id="RVW82364.1"/>
    </source>
</evidence>
<sequence>MEVLEGNPKYSGYAVVPGHSYTKQNKYMAMSPAGLFQPLPIPNKVWDDITMNFIEGLPQSEGFDTIFVVVDSAYRLILPPSSTIHLVFHISQLRKAVGTVPTSPSLPPQLTAEMELLVEPIAILGVCQCHTGSTSVTEVLVQWKYLPDFEATWESFATILTQFPEFHLANKVAVGRGVMIDL</sequence>
<name>A0A438HD28_VITVI</name>
<dbReference type="PANTHER" id="PTHR45835">
    <property type="entry name" value="YALI0A06105P"/>
    <property type="match status" value="1"/>
</dbReference>
<accession>A0A438HD28</accession>
<dbReference type="EMBL" id="QGNW01000241">
    <property type="protein sequence ID" value="RVW82364.1"/>
    <property type="molecule type" value="Genomic_DNA"/>
</dbReference>
<dbReference type="Proteomes" id="UP000288805">
    <property type="component" value="Unassembled WGS sequence"/>
</dbReference>
<protein>
    <recommendedName>
        <fullName evidence="3">Chromo domain-containing protein</fullName>
    </recommendedName>
</protein>
<dbReference type="PANTHER" id="PTHR45835:SF99">
    <property type="entry name" value="CHROMO DOMAIN-CONTAINING PROTEIN-RELATED"/>
    <property type="match status" value="1"/>
</dbReference>
<gene>
    <name evidence="1" type="ORF">CK203_045124</name>
</gene>
<dbReference type="InterPro" id="IPR016197">
    <property type="entry name" value="Chromo-like_dom_sf"/>
</dbReference>
<evidence type="ECO:0008006" key="3">
    <source>
        <dbReference type="Google" id="ProtNLM"/>
    </source>
</evidence>
<reference evidence="1 2" key="1">
    <citation type="journal article" date="2018" name="PLoS Genet.">
        <title>Population sequencing reveals clonal diversity and ancestral inbreeding in the grapevine cultivar Chardonnay.</title>
        <authorList>
            <person name="Roach M.J."/>
            <person name="Johnson D.L."/>
            <person name="Bohlmann J."/>
            <person name="van Vuuren H.J."/>
            <person name="Jones S.J."/>
            <person name="Pretorius I.S."/>
            <person name="Schmidt S.A."/>
            <person name="Borneman A.R."/>
        </authorList>
    </citation>
    <scope>NUCLEOTIDE SEQUENCE [LARGE SCALE GENOMIC DNA]</scope>
    <source>
        <strain evidence="2">cv. Chardonnay</strain>
        <tissue evidence="1">Leaf</tissue>
    </source>
</reference>
<dbReference type="SUPFAM" id="SSF54160">
    <property type="entry name" value="Chromo domain-like"/>
    <property type="match status" value="1"/>
</dbReference>
<dbReference type="AlphaFoldDB" id="A0A438HD28"/>
<comment type="caution">
    <text evidence="1">The sequence shown here is derived from an EMBL/GenBank/DDBJ whole genome shotgun (WGS) entry which is preliminary data.</text>
</comment>
<organism evidence="1 2">
    <name type="scientific">Vitis vinifera</name>
    <name type="common">Grape</name>
    <dbReference type="NCBI Taxonomy" id="29760"/>
    <lineage>
        <taxon>Eukaryota</taxon>
        <taxon>Viridiplantae</taxon>
        <taxon>Streptophyta</taxon>
        <taxon>Embryophyta</taxon>
        <taxon>Tracheophyta</taxon>
        <taxon>Spermatophyta</taxon>
        <taxon>Magnoliopsida</taxon>
        <taxon>eudicotyledons</taxon>
        <taxon>Gunneridae</taxon>
        <taxon>Pentapetalae</taxon>
        <taxon>rosids</taxon>
        <taxon>Vitales</taxon>
        <taxon>Vitaceae</taxon>
        <taxon>Viteae</taxon>
        <taxon>Vitis</taxon>
    </lineage>
</organism>